<keyword evidence="1" id="KW-0812">Transmembrane</keyword>
<comment type="caution">
    <text evidence="2">The sequence shown here is derived from an EMBL/GenBank/DDBJ whole genome shotgun (WGS) entry which is preliminary data.</text>
</comment>
<sequence>MLNILSLPQAYRSSMLKAFKKTLDEGVFSFVIVDDRNLRVADFAQFWATAKVYPQFFFLKTSVTIYVLFILTLGSI</sequence>
<keyword evidence="3" id="KW-1185">Reference proteome</keyword>
<gene>
    <name evidence="2" type="ORF">ILEXP_LOCUS24091</name>
</gene>
<accession>A0ABC8SI00</accession>
<evidence type="ECO:0000256" key="1">
    <source>
        <dbReference type="SAM" id="Phobius"/>
    </source>
</evidence>
<dbReference type="PANTHER" id="PTHR13413:SF0">
    <property type="entry name" value="YLP MOTIF-CONTAINING PROTEIN 1"/>
    <property type="match status" value="1"/>
</dbReference>
<dbReference type="PANTHER" id="PTHR13413">
    <property type="entry name" value="YLP MOTIF CONTAINING PROTEIN NUCLEAR PROTEIN ZAP"/>
    <property type="match status" value="1"/>
</dbReference>
<name>A0ABC8SI00_9AQUA</name>
<keyword evidence="1" id="KW-0472">Membrane</keyword>
<evidence type="ECO:0000313" key="2">
    <source>
        <dbReference type="EMBL" id="CAK9155681.1"/>
    </source>
</evidence>
<keyword evidence="1" id="KW-1133">Transmembrane helix</keyword>
<proteinExistence type="predicted"/>
<reference evidence="2 3" key="1">
    <citation type="submission" date="2024-02" db="EMBL/GenBank/DDBJ databases">
        <authorList>
            <person name="Vignale AGUSTIN F."/>
            <person name="Sosa J E."/>
            <person name="Modenutti C."/>
        </authorList>
    </citation>
    <scope>NUCLEOTIDE SEQUENCE [LARGE SCALE GENOMIC DNA]</scope>
</reference>
<dbReference type="EMBL" id="CAUOFW020002725">
    <property type="protein sequence ID" value="CAK9155681.1"/>
    <property type="molecule type" value="Genomic_DNA"/>
</dbReference>
<organism evidence="2 3">
    <name type="scientific">Ilex paraguariensis</name>
    <name type="common">yerba mate</name>
    <dbReference type="NCBI Taxonomy" id="185542"/>
    <lineage>
        <taxon>Eukaryota</taxon>
        <taxon>Viridiplantae</taxon>
        <taxon>Streptophyta</taxon>
        <taxon>Embryophyta</taxon>
        <taxon>Tracheophyta</taxon>
        <taxon>Spermatophyta</taxon>
        <taxon>Magnoliopsida</taxon>
        <taxon>eudicotyledons</taxon>
        <taxon>Gunneridae</taxon>
        <taxon>Pentapetalae</taxon>
        <taxon>asterids</taxon>
        <taxon>campanulids</taxon>
        <taxon>Aquifoliales</taxon>
        <taxon>Aquifoliaceae</taxon>
        <taxon>Ilex</taxon>
    </lineage>
</organism>
<protein>
    <submittedName>
        <fullName evidence="2">Uncharacterized protein</fullName>
    </submittedName>
</protein>
<evidence type="ECO:0000313" key="3">
    <source>
        <dbReference type="Proteomes" id="UP001642360"/>
    </source>
</evidence>
<dbReference type="Proteomes" id="UP001642360">
    <property type="component" value="Unassembled WGS sequence"/>
</dbReference>
<dbReference type="AlphaFoldDB" id="A0ABC8SI00"/>
<feature type="transmembrane region" description="Helical" evidence="1">
    <location>
        <begin position="56"/>
        <end position="74"/>
    </location>
</feature>
<dbReference type="InterPro" id="IPR026314">
    <property type="entry name" value="YLP_motif_con_p1"/>
</dbReference>